<feature type="coiled-coil region" evidence="1">
    <location>
        <begin position="66"/>
        <end position="112"/>
    </location>
</feature>
<accession>A0A8X6G687</accession>
<dbReference type="OrthoDB" id="6433986at2759"/>
<dbReference type="Proteomes" id="UP000887116">
    <property type="component" value="Unassembled WGS sequence"/>
</dbReference>
<sequence>MAYLGKGRREDLFVLATELNLKHDKSMTIATLKNLITGSEGYDDELTKNLHATIVGDRKFNEERIRTEEQEQKLRTEEQILRTEEQEQKLRVEEREERIRIEELRIDEQKRKDEFELEKLRIQAQSNLGAATYEAPRKFEYDRTDKKFPASANFNKYYEAPVTKYENVQRYQDNAQKGYYNKNYEKHPNHNATKHAQTNYSVTEIQGTSQGNLHTRR</sequence>
<feature type="region of interest" description="Disordered" evidence="2">
    <location>
        <begin position="181"/>
        <end position="217"/>
    </location>
</feature>
<feature type="compositionally biased region" description="Polar residues" evidence="2">
    <location>
        <begin position="190"/>
        <end position="217"/>
    </location>
</feature>
<proteinExistence type="predicted"/>
<keyword evidence="1" id="KW-0175">Coiled coil</keyword>
<comment type="caution">
    <text evidence="3">The sequence shown here is derived from an EMBL/GenBank/DDBJ whole genome shotgun (WGS) entry which is preliminary data.</text>
</comment>
<dbReference type="AlphaFoldDB" id="A0A8X6G687"/>
<name>A0A8X6G687_TRICU</name>
<evidence type="ECO:0000256" key="2">
    <source>
        <dbReference type="SAM" id="MobiDB-lite"/>
    </source>
</evidence>
<evidence type="ECO:0000313" key="3">
    <source>
        <dbReference type="EMBL" id="GFQ97192.1"/>
    </source>
</evidence>
<protein>
    <submittedName>
        <fullName evidence="3">Uncharacterized protein</fullName>
    </submittedName>
</protein>
<reference evidence="3" key="1">
    <citation type="submission" date="2020-07" db="EMBL/GenBank/DDBJ databases">
        <title>Multicomponent nature underlies the extraordinary mechanical properties of spider dragline silk.</title>
        <authorList>
            <person name="Kono N."/>
            <person name="Nakamura H."/>
            <person name="Mori M."/>
            <person name="Yoshida Y."/>
            <person name="Ohtoshi R."/>
            <person name="Malay A.D."/>
            <person name="Moran D.A.P."/>
            <person name="Tomita M."/>
            <person name="Numata K."/>
            <person name="Arakawa K."/>
        </authorList>
    </citation>
    <scope>NUCLEOTIDE SEQUENCE</scope>
</reference>
<keyword evidence="4" id="KW-1185">Reference proteome</keyword>
<organism evidence="3 4">
    <name type="scientific">Trichonephila clavata</name>
    <name type="common">Joro spider</name>
    <name type="synonym">Nephila clavata</name>
    <dbReference type="NCBI Taxonomy" id="2740835"/>
    <lineage>
        <taxon>Eukaryota</taxon>
        <taxon>Metazoa</taxon>
        <taxon>Ecdysozoa</taxon>
        <taxon>Arthropoda</taxon>
        <taxon>Chelicerata</taxon>
        <taxon>Arachnida</taxon>
        <taxon>Araneae</taxon>
        <taxon>Araneomorphae</taxon>
        <taxon>Entelegynae</taxon>
        <taxon>Araneoidea</taxon>
        <taxon>Nephilidae</taxon>
        <taxon>Trichonephila</taxon>
    </lineage>
</organism>
<evidence type="ECO:0000256" key="1">
    <source>
        <dbReference type="SAM" id="Coils"/>
    </source>
</evidence>
<dbReference type="EMBL" id="BMAO01024714">
    <property type="protein sequence ID" value="GFQ97192.1"/>
    <property type="molecule type" value="Genomic_DNA"/>
</dbReference>
<gene>
    <name evidence="3" type="ORF">TNCT_226271</name>
</gene>
<evidence type="ECO:0000313" key="4">
    <source>
        <dbReference type="Proteomes" id="UP000887116"/>
    </source>
</evidence>